<feature type="domain" description="Leucine-rich repeat-containing N-terminal plant-type" evidence="13">
    <location>
        <begin position="29"/>
        <end position="68"/>
    </location>
</feature>
<dbReference type="AlphaFoldDB" id="A0A1R3G2F2"/>
<evidence type="ECO:0000256" key="4">
    <source>
        <dbReference type="ARBA" id="ARBA00022729"/>
    </source>
</evidence>
<dbReference type="InterPro" id="IPR013210">
    <property type="entry name" value="LRR_N_plant-typ"/>
</dbReference>
<keyword evidence="8" id="KW-1133">Transmembrane helix</keyword>
<dbReference type="PANTHER" id="PTHR48060">
    <property type="entry name" value="DNA DAMAGE-REPAIR/TOLERATION PROTEIN DRT100"/>
    <property type="match status" value="1"/>
</dbReference>
<organism evidence="14 15">
    <name type="scientific">Corchorus olitorius</name>
    <dbReference type="NCBI Taxonomy" id="93759"/>
    <lineage>
        <taxon>Eukaryota</taxon>
        <taxon>Viridiplantae</taxon>
        <taxon>Streptophyta</taxon>
        <taxon>Embryophyta</taxon>
        <taxon>Tracheophyta</taxon>
        <taxon>Spermatophyta</taxon>
        <taxon>Magnoliopsida</taxon>
        <taxon>eudicotyledons</taxon>
        <taxon>Gunneridae</taxon>
        <taxon>Pentapetalae</taxon>
        <taxon>rosids</taxon>
        <taxon>malvids</taxon>
        <taxon>Malvales</taxon>
        <taxon>Malvaceae</taxon>
        <taxon>Grewioideae</taxon>
        <taxon>Apeibeae</taxon>
        <taxon>Corchorus</taxon>
    </lineage>
</organism>
<dbReference type="GO" id="GO:0005524">
    <property type="term" value="F:ATP binding"/>
    <property type="evidence" value="ECO:0007669"/>
    <property type="project" value="UniProtKB-KW"/>
</dbReference>
<keyword evidence="10" id="KW-0675">Receptor</keyword>
<dbReference type="InterPro" id="IPR053211">
    <property type="entry name" value="DNA_repair-toleration"/>
</dbReference>
<evidence type="ECO:0000259" key="13">
    <source>
        <dbReference type="Pfam" id="PF08263"/>
    </source>
</evidence>
<comment type="caution">
    <text evidence="14">The sequence shown here is derived from an EMBL/GenBank/DDBJ whole genome shotgun (WGS) entry which is preliminary data.</text>
</comment>
<dbReference type="Pfam" id="PF00560">
    <property type="entry name" value="LRR_1"/>
    <property type="match status" value="2"/>
</dbReference>
<evidence type="ECO:0000256" key="6">
    <source>
        <dbReference type="ARBA" id="ARBA00022741"/>
    </source>
</evidence>
<sequence>MEFSCFCRLVVLVHLFILCVSVTHLHSLATDEAALLALKAHINPETQNILANNWTAATSVCNWIGVTCGGQPRRVTALNLPSMGLNGTLPPHIGNLSALSLFSINNNSFYGSLPNELSHLRSLKTIDFGINFFTGEIPVELGNLTMLNDLYLSYNNLEGTIPWEIGFLTNLKNLSISHNHLTGHIPSSIGNCSLLKEINFSGNNLTGLGKNCTMGVEDGPGTGGFGNFLTLSKSEYAMSFHGGGGGLVLWM</sequence>
<keyword evidence="3" id="KW-0812">Transmembrane</keyword>
<evidence type="ECO:0000256" key="8">
    <source>
        <dbReference type="ARBA" id="ARBA00022989"/>
    </source>
</evidence>
<dbReference type="InterPro" id="IPR032675">
    <property type="entry name" value="LRR_dom_sf"/>
</dbReference>
<dbReference type="Pfam" id="PF08263">
    <property type="entry name" value="LRRNT_2"/>
    <property type="match status" value="1"/>
</dbReference>
<proteinExistence type="predicted"/>
<evidence type="ECO:0000256" key="11">
    <source>
        <dbReference type="ARBA" id="ARBA00023180"/>
    </source>
</evidence>
<gene>
    <name evidence="14" type="ORF">COLO4_37324</name>
</gene>
<keyword evidence="6" id="KW-0547">Nucleotide-binding</keyword>
<evidence type="ECO:0000313" key="15">
    <source>
        <dbReference type="Proteomes" id="UP000187203"/>
    </source>
</evidence>
<feature type="chain" id="PRO_5013159087" description="Leucine-rich repeat-containing N-terminal plant-type domain-containing protein" evidence="12">
    <location>
        <begin position="22"/>
        <end position="251"/>
    </location>
</feature>
<dbReference type="OrthoDB" id="913650at2759"/>
<comment type="subcellular location">
    <subcellularLocation>
        <location evidence="1">Membrane</location>
        <topology evidence="1">Single-pass type I membrane protein</topology>
    </subcellularLocation>
</comment>
<keyword evidence="4 12" id="KW-0732">Signal</keyword>
<feature type="signal peptide" evidence="12">
    <location>
        <begin position="1"/>
        <end position="21"/>
    </location>
</feature>
<protein>
    <recommendedName>
        <fullName evidence="13">Leucine-rich repeat-containing N-terminal plant-type domain-containing protein</fullName>
    </recommendedName>
</protein>
<evidence type="ECO:0000256" key="2">
    <source>
        <dbReference type="ARBA" id="ARBA00022614"/>
    </source>
</evidence>
<accession>A0A1R3G2F2</accession>
<evidence type="ECO:0000256" key="12">
    <source>
        <dbReference type="SAM" id="SignalP"/>
    </source>
</evidence>
<keyword evidence="2" id="KW-0433">Leucine-rich repeat</keyword>
<evidence type="ECO:0000313" key="14">
    <source>
        <dbReference type="EMBL" id="OMO52245.1"/>
    </source>
</evidence>
<evidence type="ECO:0000256" key="1">
    <source>
        <dbReference type="ARBA" id="ARBA00004479"/>
    </source>
</evidence>
<dbReference type="GO" id="GO:0016020">
    <property type="term" value="C:membrane"/>
    <property type="evidence" value="ECO:0007669"/>
    <property type="project" value="UniProtKB-SubCell"/>
</dbReference>
<dbReference type="SUPFAM" id="SSF52058">
    <property type="entry name" value="L domain-like"/>
    <property type="match status" value="1"/>
</dbReference>
<evidence type="ECO:0000256" key="5">
    <source>
        <dbReference type="ARBA" id="ARBA00022737"/>
    </source>
</evidence>
<keyword evidence="7" id="KW-0067">ATP-binding</keyword>
<keyword evidence="5" id="KW-0677">Repeat</keyword>
<evidence type="ECO:0000256" key="9">
    <source>
        <dbReference type="ARBA" id="ARBA00023136"/>
    </source>
</evidence>
<evidence type="ECO:0000256" key="10">
    <source>
        <dbReference type="ARBA" id="ARBA00023170"/>
    </source>
</evidence>
<keyword evidence="11" id="KW-0325">Glycoprotein</keyword>
<evidence type="ECO:0000256" key="7">
    <source>
        <dbReference type="ARBA" id="ARBA00022840"/>
    </source>
</evidence>
<keyword evidence="9" id="KW-0472">Membrane</keyword>
<dbReference type="STRING" id="93759.A0A1R3G2F2"/>
<reference evidence="15" key="1">
    <citation type="submission" date="2013-09" db="EMBL/GenBank/DDBJ databases">
        <title>Corchorus olitorius genome sequencing.</title>
        <authorList>
            <person name="Alam M."/>
            <person name="Haque M.S."/>
            <person name="Islam M.S."/>
            <person name="Emdad E.M."/>
            <person name="Islam M.M."/>
            <person name="Ahmed B."/>
            <person name="Halim A."/>
            <person name="Hossen Q.M.M."/>
            <person name="Hossain M.Z."/>
            <person name="Ahmed R."/>
            <person name="Khan M.M."/>
            <person name="Islam R."/>
            <person name="Rashid M.M."/>
            <person name="Khan S.A."/>
            <person name="Rahman M.S."/>
            <person name="Alam M."/>
            <person name="Yahiya A.S."/>
            <person name="Khan M.S."/>
            <person name="Azam M.S."/>
            <person name="Haque T."/>
            <person name="Lashkar M.Z.H."/>
            <person name="Akhand A.I."/>
            <person name="Morshed G."/>
            <person name="Roy S."/>
            <person name="Uddin K.S."/>
            <person name="Rabeya T."/>
            <person name="Hossain A.S."/>
            <person name="Chowdhury A."/>
            <person name="Snigdha A.R."/>
            <person name="Mortoza M.S."/>
            <person name="Matin S.A."/>
            <person name="Hoque S.M.E."/>
            <person name="Islam M.K."/>
            <person name="Roy D.K."/>
            <person name="Haider R."/>
            <person name="Moosa M.M."/>
            <person name="Elias S.M."/>
            <person name="Hasan A.M."/>
            <person name="Jahan S."/>
            <person name="Shafiuddin M."/>
            <person name="Mahmood N."/>
            <person name="Shommy N.S."/>
        </authorList>
    </citation>
    <scope>NUCLEOTIDE SEQUENCE [LARGE SCALE GENOMIC DNA]</scope>
    <source>
        <strain evidence="15">cv. O-4</strain>
    </source>
</reference>
<dbReference type="Proteomes" id="UP000187203">
    <property type="component" value="Unassembled WGS sequence"/>
</dbReference>
<dbReference type="Gene3D" id="3.80.10.10">
    <property type="entry name" value="Ribonuclease Inhibitor"/>
    <property type="match status" value="2"/>
</dbReference>
<dbReference type="PANTHER" id="PTHR48060:SF21">
    <property type="entry name" value="L DOMAIN-LIKE PROTEIN"/>
    <property type="match status" value="1"/>
</dbReference>
<dbReference type="EMBL" id="AWUE01023878">
    <property type="protein sequence ID" value="OMO52245.1"/>
    <property type="molecule type" value="Genomic_DNA"/>
</dbReference>
<dbReference type="InterPro" id="IPR001611">
    <property type="entry name" value="Leu-rich_rpt"/>
</dbReference>
<dbReference type="FunFam" id="3.80.10.10:FF:000101">
    <property type="entry name" value="LRR receptor-like serine/threonine-protein kinase ERECTA"/>
    <property type="match status" value="1"/>
</dbReference>
<keyword evidence="15" id="KW-1185">Reference proteome</keyword>
<name>A0A1R3G2F2_9ROSI</name>
<evidence type="ECO:0000256" key="3">
    <source>
        <dbReference type="ARBA" id="ARBA00022692"/>
    </source>
</evidence>